<keyword evidence="3" id="KW-1185">Reference proteome</keyword>
<dbReference type="PANTHER" id="PTHR28152">
    <property type="entry name" value="HYDROXYACYL-THIOESTER DEHYDRATASE TYPE 2, MITOCHONDRIAL"/>
    <property type="match status" value="1"/>
</dbReference>
<dbReference type="SUPFAM" id="SSF54637">
    <property type="entry name" value="Thioesterase/thiol ester dehydrase-isomerase"/>
    <property type="match status" value="2"/>
</dbReference>
<dbReference type="PANTHER" id="PTHR28152:SF1">
    <property type="entry name" value="HYDROXYACYL-THIOESTER DEHYDRATASE TYPE 2, MITOCHONDRIAL"/>
    <property type="match status" value="1"/>
</dbReference>
<accession>A0ABU8XJ49</accession>
<protein>
    <submittedName>
        <fullName evidence="2">MaoC family dehydratase N-terminal domain-containing protein</fullName>
    </submittedName>
</protein>
<evidence type="ECO:0000259" key="1">
    <source>
        <dbReference type="Pfam" id="PF13452"/>
    </source>
</evidence>
<sequence length="254" mass="28591">MDAKRDELKAWIGRSETVHDAVNPTPVVALTATLDHPTSPVVAGTSLPPLWHWLYFLPMHRQSEIGTDGQAKRGGFLPPVPLPRRMWAGSQFEFRSPIHVGDRVARTSTIDDVTTKEGRTGKLVFVKVRHEVRCNEAAEPALVEFHDIVYREAQGPNDVVPPPQAAPAEAAWRRQIVPDDVLLFRYSALTFNGHRIHYDRQYVTQVEGYPGLIVHGPLIATLLMDLLRRQLPDAEVASFRFKAVRPTFDLNAFH</sequence>
<dbReference type="InterPro" id="IPR052741">
    <property type="entry name" value="Mitochondrial_HTD2"/>
</dbReference>
<comment type="caution">
    <text evidence="2">The sequence shown here is derived from an EMBL/GenBank/DDBJ whole genome shotgun (WGS) entry which is preliminary data.</text>
</comment>
<dbReference type="EMBL" id="JBBKZS010000042">
    <property type="protein sequence ID" value="MEJ8859900.1"/>
    <property type="molecule type" value="Genomic_DNA"/>
</dbReference>
<name>A0ABU8XJ49_9BURK</name>
<dbReference type="InterPro" id="IPR029069">
    <property type="entry name" value="HotDog_dom_sf"/>
</dbReference>
<dbReference type="InterPro" id="IPR039569">
    <property type="entry name" value="FAS1-like_DH_region"/>
</dbReference>
<reference evidence="2 3" key="1">
    <citation type="submission" date="2024-03" db="EMBL/GenBank/DDBJ databases">
        <title>Novel species of the genus Variovorax.</title>
        <authorList>
            <person name="Liu Q."/>
            <person name="Xin Y.-H."/>
        </authorList>
    </citation>
    <scope>NUCLEOTIDE SEQUENCE [LARGE SCALE GENOMIC DNA]</scope>
    <source>
        <strain evidence="2 3">KACC 18901</strain>
    </source>
</reference>
<feature type="non-terminal residue" evidence="2">
    <location>
        <position position="254"/>
    </location>
</feature>
<feature type="domain" description="FAS1-like dehydratase" evidence="1">
    <location>
        <begin position="76"/>
        <end position="133"/>
    </location>
</feature>
<gene>
    <name evidence="2" type="ORF">WKW79_35495</name>
</gene>
<proteinExistence type="predicted"/>
<dbReference type="RefSeq" id="WP_340339933.1">
    <property type="nucleotide sequence ID" value="NZ_JBBKZS010000042.1"/>
</dbReference>
<dbReference type="Proteomes" id="UP001367030">
    <property type="component" value="Unassembled WGS sequence"/>
</dbReference>
<evidence type="ECO:0000313" key="3">
    <source>
        <dbReference type="Proteomes" id="UP001367030"/>
    </source>
</evidence>
<dbReference type="Gene3D" id="3.10.129.10">
    <property type="entry name" value="Hotdog Thioesterase"/>
    <property type="match status" value="2"/>
</dbReference>
<organism evidence="2 3">
    <name type="scientific">Variovorax robiniae</name>
    <dbReference type="NCBI Taxonomy" id="1836199"/>
    <lineage>
        <taxon>Bacteria</taxon>
        <taxon>Pseudomonadati</taxon>
        <taxon>Pseudomonadota</taxon>
        <taxon>Betaproteobacteria</taxon>
        <taxon>Burkholderiales</taxon>
        <taxon>Comamonadaceae</taxon>
        <taxon>Variovorax</taxon>
    </lineage>
</organism>
<evidence type="ECO:0000313" key="2">
    <source>
        <dbReference type="EMBL" id="MEJ8859900.1"/>
    </source>
</evidence>
<dbReference type="Pfam" id="PF13452">
    <property type="entry name" value="FAS1_DH_region"/>
    <property type="match status" value="1"/>
</dbReference>